<accession>A0A0E2DNK9</accession>
<name>A0A0E2DNK9_LEPIR</name>
<dbReference type="AlphaFoldDB" id="A0A0E2DNK9"/>
<evidence type="ECO:0000313" key="2">
    <source>
        <dbReference type="Proteomes" id="UP000001340"/>
    </source>
</evidence>
<dbReference type="EMBL" id="AHNR02000004">
    <property type="protein sequence ID" value="EKR57242.1"/>
    <property type="molecule type" value="Genomic_DNA"/>
</dbReference>
<proteinExistence type="predicted"/>
<comment type="caution">
    <text evidence="1">The sequence shown here is derived from an EMBL/GenBank/DDBJ whole genome shotgun (WGS) entry which is preliminary data.</text>
</comment>
<sequence length="201" mass="23204">MIEEILSASGIVAGVAAIHILKYIADRWTEWLKSNRDRGKIQRELNRNTSVQELLAVLRDHYNASRAKVFLFHNGEYYHNGTGVEKFSLTNIVVKSGMAYPYEFNNFYTNQSISQSLEIIKPICESDSVYLLTESMPESSVWKDIFRFNKIKAHLFAKIDYKGKIEGFVSVSWHEDINRIPQKQEIEEAATEIGILLRKKL</sequence>
<organism evidence="1 2">
    <name type="scientific">Leptospira interrogans str. UI 12758</name>
    <dbReference type="NCBI Taxonomy" id="1049938"/>
    <lineage>
        <taxon>Bacteria</taxon>
        <taxon>Pseudomonadati</taxon>
        <taxon>Spirochaetota</taxon>
        <taxon>Spirochaetia</taxon>
        <taxon>Leptospirales</taxon>
        <taxon>Leptospiraceae</taxon>
        <taxon>Leptospira</taxon>
    </lineage>
</organism>
<dbReference type="Proteomes" id="UP000001340">
    <property type="component" value="Unassembled WGS sequence"/>
</dbReference>
<dbReference type="RefSeq" id="WP_002122395.1">
    <property type="nucleotide sequence ID" value="NZ_AHNR02000004.1"/>
</dbReference>
<evidence type="ECO:0000313" key="1">
    <source>
        <dbReference type="EMBL" id="EKR57242.1"/>
    </source>
</evidence>
<evidence type="ECO:0008006" key="3">
    <source>
        <dbReference type="Google" id="ProtNLM"/>
    </source>
</evidence>
<gene>
    <name evidence="1" type="ORF">LEP1GSC105_0112</name>
</gene>
<reference evidence="1 2" key="1">
    <citation type="submission" date="2012-10" db="EMBL/GenBank/DDBJ databases">
        <authorList>
            <person name="Harkins D.M."/>
            <person name="Durkin A.S."/>
            <person name="Brinkac L.M."/>
            <person name="Haft D.H."/>
            <person name="Selengut J.D."/>
            <person name="Sanka R."/>
            <person name="DePew J."/>
            <person name="Purushe J."/>
            <person name="Chanthongthip A."/>
            <person name="Lattana O."/>
            <person name="Phetsouvanh R."/>
            <person name="Newton P.N."/>
            <person name="Vinetz J.M."/>
            <person name="Sutton G.G."/>
            <person name="Nierman W.C."/>
            <person name="Fouts D.E."/>
        </authorList>
    </citation>
    <scope>NUCLEOTIDE SEQUENCE [LARGE SCALE GENOMIC DNA]</scope>
    <source>
        <strain evidence="1 2">UI 12758</strain>
    </source>
</reference>
<protein>
    <recommendedName>
        <fullName evidence="3">GAF domain protein</fullName>
    </recommendedName>
</protein>